<dbReference type="AlphaFoldDB" id="A0A9N9CUG5"/>
<dbReference type="Proteomes" id="UP000789375">
    <property type="component" value="Unassembled WGS sequence"/>
</dbReference>
<accession>A0A9N9CUG5</accession>
<gene>
    <name evidence="1" type="ORF">FMOSSE_LOCUS9641</name>
</gene>
<feature type="non-terminal residue" evidence="1">
    <location>
        <position position="1"/>
    </location>
</feature>
<sequence>KLSQKQVLSCVLPSITYPLDTSNTMHMKGVIPAIYEMLFTYNDHWFLYWLKDNPSELQISPTLSLDTLLPVHKAYAYLAHIIESLRFCLSTLNKGSGGEEDENN</sequence>
<keyword evidence="2" id="KW-1185">Reference proteome</keyword>
<reference evidence="1" key="1">
    <citation type="submission" date="2021-06" db="EMBL/GenBank/DDBJ databases">
        <authorList>
            <person name="Kallberg Y."/>
            <person name="Tangrot J."/>
            <person name="Rosling A."/>
        </authorList>
    </citation>
    <scope>NUCLEOTIDE SEQUENCE</scope>
    <source>
        <strain evidence="1">87-6 pot B 2015</strain>
    </source>
</reference>
<evidence type="ECO:0000313" key="1">
    <source>
        <dbReference type="EMBL" id="CAG8614402.1"/>
    </source>
</evidence>
<evidence type="ECO:0000313" key="2">
    <source>
        <dbReference type="Proteomes" id="UP000789375"/>
    </source>
</evidence>
<organism evidence="1 2">
    <name type="scientific">Funneliformis mosseae</name>
    <name type="common">Endomycorrhizal fungus</name>
    <name type="synonym">Glomus mosseae</name>
    <dbReference type="NCBI Taxonomy" id="27381"/>
    <lineage>
        <taxon>Eukaryota</taxon>
        <taxon>Fungi</taxon>
        <taxon>Fungi incertae sedis</taxon>
        <taxon>Mucoromycota</taxon>
        <taxon>Glomeromycotina</taxon>
        <taxon>Glomeromycetes</taxon>
        <taxon>Glomerales</taxon>
        <taxon>Glomeraceae</taxon>
        <taxon>Funneliformis</taxon>
    </lineage>
</organism>
<proteinExistence type="predicted"/>
<dbReference type="EMBL" id="CAJVPP010002881">
    <property type="protein sequence ID" value="CAG8614402.1"/>
    <property type="molecule type" value="Genomic_DNA"/>
</dbReference>
<name>A0A9N9CUG5_FUNMO</name>
<comment type="caution">
    <text evidence="1">The sequence shown here is derived from an EMBL/GenBank/DDBJ whole genome shotgun (WGS) entry which is preliminary data.</text>
</comment>
<protein>
    <submittedName>
        <fullName evidence="1">6347_t:CDS:1</fullName>
    </submittedName>
</protein>